<protein>
    <submittedName>
        <fullName evidence="1">Uncharacterized protein</fullName>
    </submittedName>
</protein>
<keyword evidence="2" id="KW-1185">Reference proteome</keyword>
<proteinExistence type="predicted"/>
<evidence type="ECO:0000313" key="1">
    <source>
        <dbReference type="EMBL" id="MFC4480270.1"/>
    </source>
</evidence>
<dbReference type="RefSeq" id="WP_250834777.1">
    <property type="nucleotide sequence ID" value="NZ_JBHSFY010000025.1"/>
</dbReference>
<accession>A0ABV8ZM85</accession>
<organism evidence="1 2">
    <name type="scientific">Flavobacterium chungangensis</name>
    <dbReference type="NCBI Taxonomy" id="2708132"/>
    <lineage>
        <taxon>Bacteria</taxon>
        <taxon>Pseudomonadati</taxon>
        <taxon>Bacteroidota</taxon>
        <taxon>Flavobacteriia</taxon>
        <taxon>Flavobacteriales</taxon>
        <taxon>Flavobacteriaceae</taxon>
        <taxon>Flavobacterium</taxon>
    </lineage>
</organism>
<dbReference type="EMBL" id="JBHSFY010000025">
    <property type="protein sequence ID" value="MFC4480270.1"/>
    <property type="molecule type" value="Genomic_DNA"/>
</dbReference>
<reference evidence="2" key="1">
    <citation type="journal article" date="2019" name="Int. J. Syst. Evol. Microbiol.">
        <title>The Global Catalogue of Microorganisms (GCM) 10K type strain sequencing project: providing services to taxonomists for standard genome sequencing and annotation.</title>
        <authorList>
            <consortium name="The Broad Institute Genomics Platform"/>
            <consortium name="The Broad Institute Genome Sequencing Center for Infectious Disease"/>
            <person name="Wu L."/>
            <person name="Ma J."/>
        </authorList>
    </citation>
    <scope>NUCLEOTIDE SEQUENCE [LARGE SCALE GENOMIC DNA]</scope>
    <source>
        <strain evidence="2">NBRC 103627</strain>
    </source>
</reference>
<comment type="caution">
    <text evidence="1">The sequence shown here is derived from an EMBL/GenBank/DDBJ whole genome shotgun (WGS) entry which is preliminary data.</text>
</comment>
<evidence type="ECO:0000313" key="2">
    <source>
        <dbReference type="Proteomes" id="UP001596003"/>
    </source>
</evidence>
<sequence>MDTPKIKENQFAVGQAEYTTGIILKKNNQYYNSGEDILEVYSIFENLELAKAFTEEGISKNSNIEFFIRNHKSETVYVVDQKGERK</sequence>
<gene>
    <name evidence="1" type="ORF">ACFO3N_24595</name>
</gene>
<name>A0ABV8ZM85_9FLAO</name>
<dbReference type="Proteomes" id="UP001596003">
    <property type="component" value="Unassembled WGS sequence"/>
</dbReference>